<reference evidence="2" key="1">
    <citation type="submission" date="2021-01" db="EMBL/GenBank/DDBJ databases">
        <title>Adiantum capillus-veneris genome.</title>
        <authorList>
            <person name="Fang Y."/>
            <person name="Liao Q."/>
        </authorList>
    </citation>
    <scope>NUCLEOTIDE SEQUENCE</scope>
    <source>
        <strain evidence="2">H3</strain>
        <tissue evidence="2">Leaf</tissue>
    </source>
</reference>
<keyword evidence="1" id="KW-0732">Signal</keyword>
<evidence type="ECO:0000313" key="2">
    <source>
        <dbReference type="EMBL" id="KAI5063648.1"/>
    </source>
</evidence>
<evidence type="ECO:0000256" key="1">
    <source>
        <dbReference type="SAM" id="SignalP"/>
    </source>
</evidence>
<keyword evidence="3" id="KW-1185">Reference proteome</keyword>
<protein>
    <recommendedName>
        <fullName evidence="4">Secreted protein</fullName>
    </recommendedName>
</protein>
<dbReference type="AlphaFoldDB" id="A0A9D4U9U5"/>
<evidence type="ECO:0000313" key="3">
    <source>
        <dbReference type="Proteomes" id="UP000886520"/>
    </source>
</evidence>
<feature type="chain" id="PRO_5038648116" description="Secreted protein" evidence="1">
    <location>
        <begin position="25"/>
        <end position="115"/>
    </location>
</feature>
<name>A0A9D4U9U5_ADICA</name>
<organism evidence="2 3">
    <name type="scientific">Adiantum capillus-veneris</name>
    <name type="common">Maidenhair fern</name>
    <dbReference type="NCBI Taxonomy" id="13818"/>
    <lineage>
        <taxon>Eukaryota</taxon>
        <taxon>Viridiplantae</taxon>
        <taxon>Streptophyta</taxon>
        <taxon>Embryophyta</taxon>
        <taxon>Tracheophyta</taxon>
        <taxon>Polypodiopsida</taxon>
        <taxon>Polypodiidae</taxon>
        <taxon>Polypodiales</taxon>
        <taxon>Pteridineae</taxon>
        <taxon>Pteridaceae</taxon>
        <taxon>Vittarioideae</taxon>
        <taxon>Adiantum</taxon>
    </lineage>
</organism>
<dbReference type="EMBL" id="JABFUD020000021">
    <property type="protein sequence ID" value="KAI5063648.1"/>
    <property type="molecule type" value="Genomic_DNA"/>
</dbReference>
<accession>A0A9D4U9U5</accession>
<evidence type="ECO:0008006" key="4">
    <source>
        <dbReference type="Google" id="ProtNLM"/>
    </source>
</evidence>
<sequence>MKWFFPSNWCLLLYMCQDPTFVSWQILDPCVEFDFLRSILFQQCVWQDKSAAYIQHNYVYYIKFCQSYLTGRILVAMYDFEESAKYRYYGKLCSLTEIRTAKIFPMILILLIELI</sequence>
<proteinExistence type="predicted"/>
<comment type="caution">
    <text evidence="2">The sequence shown here is derived from an EMBL/GenBank/DDBJ whole genome shotgun (WGS) entry which is preliminary data.</text>
</comment>
<dbReference type="Proteomes" id="UP000886520">
    <property type="component" value="Chromosome 21"/>
</dbReference>
<gene>
    <name evidence="2" type="ORF">GOP47_0022195</name>
</gene>
<feature type="signal peptide" evidence="1">
    <location>
        <begin position="1"/>
        <end position="24"/>
    </location>
</feature>